<dbReference type="InterPro" id="IPR009749">
    <property type="entry name" value="DUF1315"/>
</dbReference>
<reference evidence="3" key="1">
    <citation type="journal article" date="2019" name="Int. J. Syst. Evol. Microbiol.">
        <title>The Global Catalogue of Microorganisms (GCM) 10K type strain sequencing project: providing services to taxonomists for standard genome sequencing and annotation.</title>
        <authorList>
            <consortium name="The Broad Institute Genomics Platform"/>
            <consortium name="The Broad Institute Genome Sequencing Center for Infectious Disease"/>
            <person name="Wu L."/>
            <person name="Ma J."/>
        </authorList>
    </citation>
    <scope>NUCLEOTIDE SEQUENCE [LARGE SCALE GENOMIC DNA]</scope>
    <source>
        <strain evidence="3">JCM 19134</strain>
    </source>
</reference>
<evidence type="ECO:0000313" key="2">
    <source>
        <dbReference type="EMBL" id="GAA4930055.1"/>
    </source>
</evidence>
<proteinExistence type="predicted"/>
<accession>A0AAV3TWJ7</accession>
<feature type="region of interest" description="Disordered" evidence="1">
    <location>
        <begin position="60"/>
        <end position="91"/>
    </location>
</feature>
<dbReference type="Pfam" id="PF07023">
    <property type="entry name" value="DUF1315"/>
    <property type="match status" value="1"/>
</dbReference>
<evidence type="ECO:0000256" key="1">
    <source>
        <dbReference type="SAM" id="MobiDB-lite"/>
    </source>
</evidence>
<comment type="caution">
    <text evidence="2">The sequence shown here is derived from an EMBL/GenBank/DDBJ whole genome shotgun (WGS) entry which is preliminary data.</text>
</comment>
<name>A0AAV3TWJ7_9ALTE</name>
<dbReference type="EMBL" id="BAABLX010000001">
    <property type="protein sequence ID" value="GAA4930055.1"/>
    <property type="molecule type" value="Genomic_DNA"/>
</dbReference>
<dbReference type="AlphaFoldDB" id="A0AAV3TWJ7"/>
<organism evidence="2 3">
    <name type="scientific">Halioxenophilus aromaticivorans</name>
    <dbReference type="NCBI Taxonomy" id="1306992"/>
    <lineage>
        <taxon>Bacteria</taxon>
        <taxon>Pseudomonadati</taxon>
        <taxon>Pseudomonadota</taxon>
        <taxon>Gammaproteobacteria</taxon>
        <taxon>Alteromonadales</taxon>
        <taxon>Alteromonadaceae</taxon>
        <taxon>Halioxenophilus</taxon>
    </lineage>
</organism>
<evidence type="ECO:0000313" key="3">
    <source>
        <dbReference type="Proteomes" id="UP001409585"/>
    </source>
</evidence>
<gene>
    <name evidence="2" type="ORF">GCM10025791_02290</name>
</gene>
<dbReference type="Proteomes" id="UP001409585">
    <property type="component" value="Unassembled WGS sequence"/>
</dbReference>
<keyword evidence="3" id="KW-1185">Reference proteome</keyword>
<dbReference type="RefSeq" id="WP_390517054.1">
    <property type="nucleotide sequence ID" value="NZ_AP031496.1"/>
</dbReference>
<sequence>MTQPTMDTDNQNLLESLTPEIVQNFRRAIEIGKWPNGVALTKEQKATCMQAVIAYEAKHLPPEQRTGYVPPKQPCADEHSHAPSETPLKWQ</sequence>
<protein>
    <submittedName>
        <fullName evidence="2">YeaC family protein</fullName>
    </submittedName>
</protein>